<reference evidence="2 3" key="1">
    <citation type="submission" date="2015-07" db="EMBL/GenBank/DDBJ databases">
        <title>Draft Genome Sequence of Malassezia furfur CBS1878 and Malassezia pachydermatis CBS1879.</title>
        <authorList>
            <person name="Triana S."/>
            <person name="Ohm R."/>
            <person name="Gonzalez A."/>
            <person name="DeCock H."/>
            <person name="Restrepo S."/>
            <person name="Celis A."/>
        </authorList>
    </citation>
    <scope>NUCLEOTIDE SEQUENCE [LARGE SCALE GENOMIC DNA]</scope>
    <source>
        <strain evidence="2 3">CBS 1879</strain>
    </source>
</reference>
<name>A0A0M8MMP8_9BASI</name>
<keyword evidence="3" id="KW-1185">Reference proteome</keyword>
<proteinExistence type="predicted"/>
<feature type="compositionally biased region" description="Basic and acidic residues" evidence="1">
    <location>
        <begin position="55"/>
        <end position="68"/>
    </location>
</feature>
<dbReference type="AlphaFoldDB" id="A0A0M8MMP8"/>
<gene>
    <name evidence="2" type="ORF">Malapachy_2566</name>
</gene>
<feature type="compositionally biased region" description="Basic residues" evidence="1">
    <location>
        <begin position="69"/>
        <end position="84"/>
    </location>
</feature>
<organism evidence="2 3">
    <name type="scientific">Malassezia pachydermatis</name>
    <dbReference type="NCBI Taxonomy" id="77020"/>
    <lineage>
        <taxon>Eukaryota</taxon>
        <taxon>Fungi</taxon>
        <taxon>Dikarya</taxon>
        <taxon>Basidiomycota</taxon>
        <taxon>Ustilaginomycotina</taxon>
        <taxon>Malasseziomycetes</taxon>
        <taxon>Malasseziales</taxon>
        <taxon>Malasseziaceae</taxon>
        <taxon>Malassezia</taxon>
    </lineage>
</organism>
<dbReference type="Proteomes" id="UP000037751">
    <property type="component" value="Unassembled WGS sequence"/>
</dbReference>
<evidence type="ECO:0000313" key="2">
    <source>
        <dbReference type="EMBL" id="KOS15586.1"/>
    </source>
</evidence>
<dbReference type="EMBL" id="LGAV01000002">
    <property type="protein sequence ID" value="KOS15586.1"/>
    <property type="molecule type" value="Genomic_DNA"/>
</dbReference>
<feature type="region of interest" description="Disordered" evidence="1">
    <location>
        <begin position="55"/>
        <end position="104"/>
    </location>
</feature>
<protein>
    <submittedName>
        <fullName evidence="2">Uncharacterized protein</fullName>
    </submittedName>
</protein>
<dbReference type="RefSeq" id="XP_017993218.1">
    <property type="nucleotide sequence ID" value="XM_018137055.1"/>
</dbReference>
<evidence type="ECO:0000256" key="1">
    <source>
        <dbReference type="SAM" id="MobiDB-lite"/>
    </source>
</evidence>
<dbReference type="VEuPathDB" id="FungiDB:Malapachy_2566"/>
<accession>A0A0M8MMP8</accession>
<dbReference type="STRING" id="77020.A0A0M8MMP8"/>
<comment type="caution">
    <text evidence="2">The sequence shown here is derived from an EMBL/GenBank/DDBJ whole genome shotgun (WGS) entry which is preliminary data.</text>
</comment>
<evidence type="ECO:0000313" key="3">
    <source>
        <dbReference type="Proteomes" id="UP000037751"/>
    </source>
</evidence>
<dbReference type="OrthoDB" id="2562743at2759"/>
<feature type="compositionally biased region" description="Polar residues" evidence="1">
    <location>
        <begin position="85"/>
        <end position="104"/>
    </location>
</feature>
<dbReference type="GeneID" id="28728930"/>
<feature type="region of interest" description="Disordered" evidence="1">
    <location>
        <begin position="394"/>
        <end position="422"/>
    </location>
</feature>
<feature type="compositionally biased region" description="Acidic residues" evidence="1">
    <location>
        <begin position="397"/>
        <end position="407"/>
    </location>
</feature>
<sequence length="481" mass="54015">MSLADPPDALASDTATLRNALERMGDVPAQQEATKVAIWKINGTIQSRTAAYARHKAEAETKQKESNRLRKSVVTKLAPKHSKWSSKATQAHEAATSSHQQMEASFQSLNDAKTELQRLETRRTDLVRLAIESAALQRRIDEIGDEMFPYGSEHTVLRAWVREVRIRQLFLKLIPTEVKREQRARSALNFAEKNTVTIMKILREILELSIQFGIANDNRDRLIPASLTKFSKRITPMLLRAKVLLGDFYTWIAKARMRQKFVVRAPVMELVDLSRMPDKKRNRLDQDGLVKSIESSYAQCRALQTFTQTEINLGKTRERALYKHFDELGASISAAQREVRAARAVALDVDATQLDKALAPFADKLPKDNTEVKPVAQPISADEVQRARMRLDKEMEAEAPEEDEDDAKSEMGKVAPSTVASTSTRLSLATTVTAVSMPGVDPDLFTQALHRLHTLLADLDASSRTDQDDEDLPWTMLALGF</sequence>